<feature type="compositionally biased region" description="Polar residues" evidence="1">
    <location>
        <begin position="469"/>
        <end position="482"/>
    </location>
</feature>
<organism evidence="2 3">
    <name type="scientific">Thyridium curvatum</name>
    <dbReference type="NCBI Taxonomy" id="1093900"/>
    <lineage>
        <taxon>Eukaryota</taxon>
        <taxon>Fungi</taxon>
        <taxon>Dikarya</taxon>
        <taxon>Ascomycota</taxon>
        <taxon>Pezizomycotina</taxon>
        <taxon>Sordariomycetes</taxon>
        <taxon>Sordariomycetidae</taxon>
        <taxon>Thyridiales</taxon>
        <taxon>Thyridiaceae</taxon>
        <taxon>Thyridium</taxon>
    </lineage>
</organism>
<keyword evidence="3" id="KW-1185">Reference proteome</keyword>
<dbReference type="RefSeq" id="XP_030992883.1">
    <property type="nucleotide sequence ID" value="XM_031144962.1"/>
</dbReference>
<reference evidence="2 3" key="1">
    <citation type="submission" date="2019-06" db="EMBL/GenBank/DDBJ databases">
        <title>Draft genome sequence of the filamentous fungus Phialemoniopsis curvata isolated from diesel fuel.</title>
        <authorList>
            <person name="Varaljay V.A."/>
            <person name="Lyon W.J."/>
            <person name="Crouch A.L."/>
            <person name="Drake C.E."/>
            <person name="Hollomon J.M."/>
            <person name="Nadeau L.J."/>
            <person name="Nunn H.S."/>
            <person name="Stevenson B.S."/>
            <person name="Bojanowski C.L."/>
            <person name="Crookes-Goodson W.J."/>
        </authorList>
    </citation>
    <scope>NUCLEOTIDE SEQUENCE [LARGE SCALE GENOMIC DNA]</scope>
    <source>
        <strain evidence="2 3">D216</strain>
    </source>
</reference>
<dbReference type="InParanoid" id="A0A507AMS4"/>
<dbReference type="STRING" id="1093900.A0A507AMS4"/>
<evidence type="ECO:0000313" key="2">
    <source>
        <dbReference type="EMBL" id="TPX11172.1"/>
    </source>
</evidence>
<evidence type="ECO:0008006" key="4">
    <source>
        <dbReference type="Google" id="ProtNLM"/>
    </source>
</evidence>
<comment type="caution">
    <text evidence="2">The sequence shown here is derived from an EMBL/GenBank/DDBJ whole genome shotgun (WGS) entry which is preliminary data.</text>
</comment>
<feature type="compositionally biased region" description="Gly residues" evidence="1">
    <location>
        <begin position="542"/>
        <end position="559"/>
    </location>
</feature>
<dbReference type="EMBL" id="SKBQ01000004">
    <property type="protein sequence ID" value="TPX11172.1"/>
    <property type="molecule type" value="Genomic_DNA"/>
</dbReference>
<sequence>MDPRFTVNRDEFHNVQMDLKQLHLSQSALSERLQRLEKRQYEESTTKSIWGANSPFPSALSGTPLHGPIHMPPNDDFDDFDAQSQNLLGSLHLEPEDEPIRRGAASRANSVRFDEAALQGVSSAHRQSGDFGPIRPGSGFGMMERSLSHKSDGRHSSAGHSVHSVHSLASRGSSLGLDTHFLVGSHEDDSPLDIPEPPPSLFVLGSVPAIIRCWLTNNFAHGALLYAAVCSGSQKSTLDYSLVKELELEHEMHRDLDGTHRVRLPVYLAEAIVAHSHSRSPNLMPQIPSMTANFEVMGFDQTENAGAKSSIHIFIGSDTLRAHSADLLFSQNTMNLYGNDRDKLTVPFVRPEDDALFKNLTTSNIVRQKPKLNGSAPEFVSSDAKSFPEPTEMALNRHSPRHEEDEAEQQEPAPLTGEDRPEPSVKWSTNISESGGESEKPPRHSISSEQSTREAPPAGAVESARRDSSIWSSWRQGTSASGSDGGQRESGPLSGYQPAARSRNMKVLKPQKSGSSMSARTGAAYEPAPAPRTSGEHRRKTPGGGGGERDNGGGGGGGSSFIRWDSKRSVSSSVLSSSGSGGGRDKTQASNNGDPRGAPPRAANPVGGASAFSWMNPSKSKASAASAE</sequence>
<proteinExistence type="predicted"/>
<feature type="compositionally biased region" description="Low complexity" evidence="1">
    <location>
        <begin position="618"/>
        <end position="628"/>
    </location>
</feature>
<dbReference type="OrthoDB" id="5369841at2759"/>
<feature type="region of interest" description="Disordered" evidence="1">
    <location>
        <begin position="121"/>
        <end position="160"/>
    </location>
</feature>
<dbReference type="Proteomes" id="UP000319257">
    <property type="component" value="Unassembled WGS sequence"/>
</dbReference>
<feature type="compositionally biased region" description="Low complexity" evidence="1">
    <location>
        <begin position="569"/>
        <end position="578"/>
    </location>
</feature>
<dbReference type="GeneID" id="41968437"/>
<feature type="compositionally biased region" description="Polar residues" evidence="1">
    <location>
        <begin position="426"/>
        <end position="435"/>
    </location>
</feature>
<feature type="compositionally biased region" description="Basic and acidic residues" evidence="1">
    <location>
        <begin position="146"/>
        <end position="155"/>
    </location>
</feature>
<dbReference type="AlphaFoldDB" id="A0A507AMS4"/>
<gene>
    <name evidence="2" type="ORF">E0L32_000990</name>
</gene>
<evidence type="ECO:0000256" key="1">
    <source>
        <dbReference type="SAM" id="MobiDB-lite"/>
    </source>
</evidence>
<protein>
    <recommendedName>
        <fullName evidence="4">Ubiquitin carboxyl-terminal hydrolase 19</fullName>
    </recommendedName>
</protein>
<name>A0A507AMS4_9PEZI</name>
<evidence type="ECO:0000313" key="3">
    <source>
        <dbReference type="Proteomes" id="UP000319257"/>
    </source>
</evidence>
<accession>A0A507AMS4</accession>
<feature type="region of interest" description="Disordered" evidence="1">
    <location>
        <begin position="373"/>
        <end position="628"/>
    </location>
</feature>